<feature type="signal peptide" evidence="4">
    <location>
        <begin position="1"/>
        <end position="17"/>
    </location>
</feature>
<keyword evidence="3" id="KW-0472">Membrane</keyword>
<feature type="domain" description="EGF-like" evidence="5">
    <location>
        <begin position="178"/>
        <end position="219"/>
    </location>
</feature>
<name>A0A5S6Q6R2_TRIMR</name>
<accession>A0A5S6Q6R2</accession>
<feature type="disulfide bond" evidence="1">
    <location>
        <begin position="209"/>
        <end position="218"/>
    </location>
</feature>
<evidence type="ECO:0000313" key="8">
    <source>
        <dbReference type="WBParaSite" id="TMUE_1000002873.1"/>
    </source>
</evidence>
<feature type="compositionally biased region" description="Polar residues" evidence="2">
    <location>
        <begin position="1236"/>
        <end position="1246"/>
    </location>
</feature>
<dbReference type="PROSITE" id="PS50836">
    <property type="entry name" value="DOMON"/>
    <property type="match status" value="3"/>
</dbReference>
<keyword evidence="1" id="KW-0245">EGF-like domain</keyword>
<keyword evidence="1" id="KW-1015">Disulfide bond</keyword>
<dbReference type="CDD" id="cd09631">
    <property type="entry name" value="DOMON_DOH"/>
    <property type="match status" value="3"/>
</dbReference>
<feature type="transmembrane region" description="Helical" evidence="3">
    <location>
        <begin position="1159"/>
        <end position="1183"/>
    </location>
</feature>
<keyword evidence="3" id="KW-0812">Transmembrane</keyword>
<evidence type="ECO:0000259" key="5">
    <source>
        <dbReference type="PROSITE" id="PS50026"/>
    </source>
</evidence>
<dbReference type="InterPro" id="IPR000742">
    <property type="entry name" value="EGF"/>
</dbReference>
<dbReference type="Gene3D" id="2.10.25.10">
    <property type="entry name" value="Laminin"/>
    <property type="match status" value="1"/>
</dbReference>
<evidence type="ECO:0000259" key="6">
    <source>
        <dbReference type="PROSITE" id="PS50836"/>
    </source>
</evidence>
<feature type="chain" id="PRO_5024367608" evidence="4">
    <location>
        <begin position="18"/>
        <end position="1331"/>
    </location>
</feature>
<feature type="domain" description="DOMON" evidence="6">
    <location>
        <begin position="553"/>
        <end position="671"/>
    </location>
</feature>
<organism evidence="7 8">
    <name type="scientific">Trichuris muris</name>
    <name type="common">Mouse whipworm</name>
    <dbReference type="NCBI Taxonomy" id="70415"/>
    <lineage>
        <taxon>Eukaryota</taxon>
        <taxon>Metazoa</taxon>
        <taxon>Ecdysozoa</taxon>
        <taxon>Nematoda</taxon>
        <taxon>Enoplea</taxon>
        <taxon>Dorylaimia</taxon>
        <taxon>Trichinellida</taxon>
        <taxon>Trichuridae</taxon>
        <taxon>Trichuris</taxon>
    </lineage>
</organism>
<dbReference type="PANTHER" id="PTHR46901:SF3">
    <property type="entry name" value="EGF-LIKE DOMAIN-CONTAINING PROTEIN"/>
    <property type="match status" value="1"/>
</dbReference>
<evidence type="ECO:0000313" key="7">
    <source>
        <dbReference type="Proteomes" id="UP000046395"/>
    </source>
</evidence>
<keyword evidence="3" id="KW-1133">Transmembrane helix</keyword>
<evidence type="ECO:0000256" key="4">
    <source>
        <dbReference type="SAM" id="SignalP"/>
    </source>
</evidence>
<comment type="caution">
    <text evidence="1">Lacks conserved residue(s) required for the propagation of feature annotation.</text>
</comment>
<proteinExistence type="predicted"/>
<keyword evidence="4" id="KW-0732">Signal</keyword>
<dbReference type="SUPFAM" id="SSF49344">
    <property type="entry name" value="CBD9-like"/>
    <property type="match status" value="1"/>
</dbReference>
<dbReference type="InterPro" id="IPR005018">
    <property type="entry name" value="DOMON_domain"/>
</dbReference>
<reference evidence="8" key="1">
    <citation type="submission" date="2019-12" db="UniProtKB">
        <authorList>
            <consortium name="WormBaseParasite"/>
        </authorList>
    </citation>
    <scope>IDENTIFICATION</scope>
</reference>
<dbReference type="PROSITE" id="PS50026">
    <property type="entry name" value="EGF_3"/>
    <property type="match status" value="1"/>
</dbReference>
<feature type="region of interest" description="Disordered" evidence="2">
    <location>
        <begin position="1227"/>
        <end position="1256"/>
    </location>
</feature>
<dbReference type="PROSITE" id="PS01186">
    <property type="entry name" value="EGF_2"/>
    <property type="match status" value="1"/>
</dbReference>
<feature type="domain" description="DOMON" evidence="6">
    <location>
        <begin position="381"/>
        <end position="502"/>
    </location>
</feature>
<dbReference type="InterPro" id="IPR045266">
    <property type="entry name" value="DOH_DOMON"/>
</dbReference>
<dbReference type="SMART" id="SM00664">
    <property type="entry name" value="DoH"/>
    <property type="match status" value="3"/>
</dbReference>
<evidence type="ECO:0000256" key="1">
    <source>
        <dbReference type="PROSITE-ProRule" id="PRU00076"/>
    </source>
</evidence>
<dbReference type="PANTHER" id="PTHR46901">
    <property type="entry name" value="GH04942P"/>
    <property type="match status" value="1"/>
</dbReference>
<dbReference type="Gene3D" id="2.60.40.1210">
    <property type="entry name" value="Cellobiose dehydrogenase, cytochrome domain"/>
    <property type="match status" value="1"/>
</dbReference>
<protein>
    <submittedName>
        <fullName evidence="8">DOMON domain-containing protein</fullName>
    </submittedName>
</protein>
<evidence type="ECO:0000256" key="2">
    <source>
        <dbReference type="SAM" id="MobiDB-lite"/>
    </source>
</evidence>
<dbReference type="WBParaSite" id="TMUE_1000002873.1">
    <property type="protein sequence ID" value="TMUE_1000002873.1"/>
    <property type="gene ID" value="WBGene00292766"/>
</dbReference>
<feature type="domain" description="DOMON" evidence="6">
    <location>
        <begin position="878"/>
        <end position="996"/>
    </location>
</feature>
<sequence>MPLSLLAFLVCILQLRAAQIKLLYPPERYSQADFPLLPYVASPCELPRSKTGYRTEILASKPLEVIWSGSADTKGVMEFEIVDSMKHMILRPTVANTTVSLKENLWIKHATLLLKDGYQCKGCELRVRLLQHEPIDALLSCADVDIVEDNAHPCSNHGASSDGICTCDRLYSGDYCQFDDECWQDTDCGRNGKCIPVQKKDILRRLCFCHSGWFGRKCSKRSNSNIAVPTDMQHYHERSLANDGKLHWRILEEENELEIVLRYPGRRWMAVGWFTDDELRKCSTNLDSYSVYTAAPYVIETTDSAPSEDDQSEIEHVDTVEATGRPIGFVDTLVTSAPDTPSTVTNLAISVELPVVNEEPAGVLAETCFGEMRWPADCKECRYHLSWSYSEDTQLIDFSLETQLPANAWSGVGFSQSSTGDNADVLIVKSQGDHISIDDMHTNEYGNFVLDDKQSYVNNTVVGTHTDGILRAAFSRPRSTLDRQDAQITDQNCYYMIFYVEGGQIGPNGEILQPLKARISQDKVCIKPCTSVKRQNYCPRNFEYPNGCTGNDCEYQARWDYNDGGDKVTFTVSSRTDGKRWTGIGFSRTGSMLNSDIVMGWVHNGQTMITDRFAYGKHQPAIDKFQDIFDVFGRAEDGVQTIQFSRNITTSDHREDLPLTECLYFLFPVGGGPVMAKSDEEFLSSKAVVGFHDIQLPIVSPQPVCLLCDQSNEESESHSQRRNAEVNFRRKRQSNSNAGDFACNDLVLATAFGNLSRITAPYNDSEILWADGHEVDGHTMIAFRHKLDTSSRHLLPTDKVTFLWAREGYTVKEAGQSDSLPQEADVRNPMITLKTSDGSAHYESSKFTLNFFERSPDDENPACTGTFKYPNNCDGDNCQYIASWSRYGSNVKFSLSFIGTPNEWSGIGFSKNGFAAGSDIIVVLILPEGKVEVTDRSTSNHRTTTIDEQQNIFDIRSEYESGRAKVTFSRSLTTNDESNDVDLSDCVYFLYLVRSGKIESSGQIAIHPSNVKLSKSLICLGQCRTVDITAKTDKPIPKPPKSDSKRYRLRFDVRNLNITDELSKLSDDGSPALLHTLEIAIKAVLQRKFKESEIHVSSLRGDHQVDMEIMAKNTNVKRLYDSIIPAARQHQFGSYEIDPTSISIVELDQRPTAEEVRNYVIIAVISAFVLLAIILTICIVWQIRKRRSKYPPRHVTDKKRYVSQNYPAHYPKVFPIPMYQHARHYSSPSALAPKETASNGRTTNGQQHERIPPRSVLNPMFTTSYGEWRERIAPESSQQAPAYIGHPGQDATFYQQDSWQKPYVTYPTDSLSYYSMNGTQKLGEQSSSKGK</sequence>
<evidence type="ECO:0000256" key="3">
    <source>
        <dbReference type="SAM" id="Phobius"/>
    </source>
</evidence>
<dbReference type="PROSITE" id="PS00022">
    <property type="entry name" value="EGF_1"/>
    <property type="match status" value="2"/>
</dbReference>
<dbReference type="Pfam" id="PF03351">
    <property type="entry name" value="DOMON"/>
    <property type="match status" value="3"/>
</dbReference>
<keyword evidence="7" id="KW-1185">Reference proteome</keyword>
<dbReference type="STRING" id="70415.A0A5S6Q6R2"/>
<dbReference type="Proteomes" id="UP000046395">
    <property type="component" value="Unassembled WGS sequence"/>
</dbReference>